<dbReference type="RefSeq" id="WP_205108871.1">
    <property type="nucleotide sequence ID" value="NZ_CAWUJD010000001.1"/>
</dbReference>
<dbReference type="EMBL" id="JACJJL010000007">
    <property type="protein sequence ID" value="MBM6661303.1"/>
    <property type="molecule type" value="Genomic_DNA"/>
</dbReference>
<proteinExistence type="predicted"/>
<dbReference type="Pfam" id="PF02596">
    <property type="entry name" value="DUF169"/>
    <property type="match status" value="1"/>
</dbReference>
<name>A0A938WM55_9BACT</name>
<accession>A0A938WM55</accession>
<comment type="caution">
    <text evidence="1">The sequence shown here is derived from an EMBL/GenBank/DDBJ whole genome shotgun (WGS) entry which is preliminary data.</text>
</comment>
<dbReference type="Proteomes" id="UP000764045">
    <property type="component" value="Unassembled WGS sequence"/>
</dbReference>
<evidence type="ECO:0000313" key="1">
    <source>
        <dbReference type="EMBL" id="MBM6661303.1"/>
    </source>
</evidence>
<protein>
    <submittedName>
        <fullName evidence="1">DUF169 domain-containing protein</fullName>
    </submittedName>
</protein>
<reference evidence="1 2" key="1">
    <citation type="journal article" date="2021" name="Sci. Rep.">
        <title>The distribution of antibiotic resistance genes in chicken gut microbiota commensals.</title>
        <authorList>
            <person name="Juricova H."/>
            <person name="Matiasovicova J."/>
            <person name="Kubasova T."/>
            <person name="Cejkova D."/>
            <person name="Rychlik I."/>
        </authorList>
    </citation>
    <scope>NUCLEOTIDE SEQUENCE [LARGE SCALE GENOMIC DNA]</scope>
    <source>
        <strain evidence="1 2">An819</strain>
    </source>
</reference>
<evidence type="ECO:0000313" key="2">
    <source>
        <dbReference type="Proteomes" id="UP000764045"/>
    </source>
</evidence>
<organism evidence="1 2">
    <name type="scientific">Marseilla massiliensis</name>
    <dbReference type="NCBI Taxonomy" id="1841864"/>
    <lineage>
        <taxon>Bacteria</taxon>
        <taxon>Pseudomonadati</taxon>
        <taxon>Bacteroidota</taxon>
        <taxon>Bacteroidia</taxon>
        <taxon>Bacteroidales</taxon>
        <taxon>Prevotellaceae</taxon>
        <taxon>Marseilla</taxon>
    </lineage>
</organism>
<sequence length="238" mass="25895">MTNPTEFMADLRHAFGSSLKPPVAVWRSAEAAGSMAAVPHCLFAALPEIEAGGTVSFTLSNLHCGGGRLYCGFAPRNPGVARFVSERERYKQTPAMVDEYIDSLGIRPAEQPCLNMARIDRIGSFDGIDGVFFLAEPDALSGLCAWAFFDNNSPDAVSCLFGSGCSSLITNIVGENERRGRRTFIGMVDISARPYVAPGELGFAIPMHRLAEMAATLRECCLWDAPAWSRLRERSLRP</sequence>
<dbReference type="AlphaFoldDB" id="A0A938WM55"/>
<dbReference type="InterPro" id="IPR003748">
    <property type="entry name" value="DUF169"/>
</dbReference>
<gene>
    <name evidence="1" type="ORF">H6B30_05960</name>
</gene>
<keyword evidence="2" id="KW-1185">Reference proteome</keyword>